<dbReference type="AlphaFoldDB" id="A0ABD3PSB9"/>
<name>A0ABD3PSB9_9STRA</name>
<accession>A0ABD3PSB9</accession>
<comment type="caution">
    <text evidence="1">The sequence shown here is derived from an EMBL/GenBank/DDBJ whole genome shotgun (WGS) entry which is preliminary data.</text>
</comment>
<keyword evidence="2" id="KW-1185">Reference proteome</keyword>
<organism evidence="1 2">
    <name type="scientific">Cyclotella cryptica</name>
    <dbReference type="NCBI Taxonomy" id="29204"/>
    <lineage>
        <taxon>Eukaryota</taxon>
        <taxon>Sar</taxon>
        <taxon>Stramenopiles</taxon>
        <taxon>Ochrophyta</taxon>
        <taxon>Bacillariophyta</taxon>
        <taxon>Coscinodiscophyceae</taxon>
        <taxon>Thalassiosirophycidae</taxon>
        <taxon>Stephanodiscales</taxon>
        <taxon>Stephanodiscaceae</taxon>
        <taxon>Cyclotella</taxon>
    </lineage>
</organism>
<gene>
    <name evidence="1" type="ORF">HJC23_008800</name>
</gene>
<protein>
    <submittedName>
        <fullName evidence="1">Uncharacterized protein</fullName>
    </submittedName>
</protein>
<proteinExistence type="predicted"/>
<sequence>MRGTSCESRAIRYWNVSNHNGDAFGLILFVKHFRRRVAVQNYGNALLPSVVDVQSSIEHYPILYFERAIRLFIGEDVRFVRGKRGGETIARPIFEAGPMEGLRAFGFFSPSHFEFRVRCCVTCCGDRGDGLWERRRRRVVALGVRGILRVRL</sequence>
<dbReference type="EMBL" id="JABMIG020000125">
    <property type="protein sequence ID" value="KAL3790594.1"/>
    <property type="molecule type" value="Genomic_DNA"/>
</dbReference>
<dbReference type="Proteomes" id="UP001516023">
    <property type="component" value="Unassembled WGS sequence"/>
</dbReference>
<reference evidence="1 2" key="1">
    <citation type="journal article" date="2020" name="G3 (Bethesda)">
        <title>Improved Reference Genome for Cyclotella cryptica CCMP332, a Model for Cell Wall Morphogenesis, Salinity Adaptation, and Lipid Production in Diatoms (Bacillariophyta).</title>
        <authorList>
            <person name="Roberts W.R."/>
            <person name="Downey K.M."/>
            <person name="Ruck E.C."/>
            <person name="Traller J.C."/>
            <person name="Alverson A.J."/>
        </authorList>
    </citation>
    <scope>NUCLEOTIDE SEQUENCE [LARGE SCALE GENOMIC DNA]</scope>
    <source>
        <strain evidence="1 2">CCMP332</strain>
    </source>
</reference>
<evidence type="ECO:0000313" key="1">
    <source>
        <dbReference type="EMBL" id="KAL3790594.1"/>
    </source>
</evidence>
<evidence type="ECO:0000313" key="2">
    <source>
        <dbReference type="Proteomes" id="UP001516023"/>
    </source>
</evidence>